<gene>
    <name evidence="3" type="ORF">SAMN05661086_00514</name>
</gene>
<dbReference type="RefSeq" id="WP_177214508.1">
    <property type="nucleotide sequence ID" value="NZ_FOYZ01000002.1"/>
</dbReference>
<evidence type="ECO:0000313" key="4">
    <source>
        <dbReference type="Proteomes" id="UP000199659"/>
    </source>
</evidence>
<proteinExistence type="inferred from homology"/>
<evidence type="ECO:0000313" key="3">
    <source>
        <dbReference type="EMBL" id="SFR62694.1"/>
    </source>
</evidence>
<dbReference type="InterPro" id="IPR038471">
    <property type="entry name" value="MecA_C_sf"/>
</dbReference>
<evidence type="ECO:0000256" key="1">
    <source>
        <dbReference type="ARBA" id="ARBA00005397"/>
    </source>
</evidence>
<feature type="compositionally biased region" description="Acidic residues" evidence="2">
    <location>
        <begin position="130"/>
        <end position="139"/>
    </location>
</feature>
<evidence type="ECO:0000256" key="2">
    <source>
        <dbReference type="SAM" id="MobiDB-lite"/>
    </source>
</evidence>
<dbReference type="PANTHER" id="PTHR39161">
    <property type="entry name" value="ADAPTER PROTEIN MECA"/>
    <property type="match status" value="1"/>
</dbReference>
<organism evidence="3 4">
    <name type="scientific">Anaeromicropila populeti</name>
    <dbReference type="NCBI Taxonomy" id="37658"/>
    <lineage>
        <taxon>Bacteria</taxon>
        <taxon>Bacillati</taxon>
        <taxon>Bacillota</taxon>
        <taxon>Clostridia</taxon>
        <taxon>Lachnospirales</taxon>
        <taxon>Lachnospiraceae</taxon>
        <taxon>Anaeromicropila</taxon>
    </lineage>
</organism>
<reference evidence="3 4" key="1">
    <citation type="submission" date="2016-10" db="EMBL/GenBank/DDBJ databases">
        <authorList>
            <person name="de Groot N.N."/>
        </authorList>
    </citation>
    <scope>NUCLEOTIDE SEQUENCE [LARGE SCALE GENOMIC DNA]</scope>
    <source>
        <strain evidence="3 4">743A</strain>
    </source>
</reference>
<comment type="similarity">
    <text evidence="1">Belongs to the MecA family.</text>
</comment>
<feature type="region of interest" description="Disordered" evidence="2">
    <location>
        <begin position="130"/>
        <end position="156"/>
    </location>
</feature>
<dbReference type="EMBL" id="FOYZ01000002">
    <property type="protein sequence ID" value="SFR62694.1"/>
    <property type="molecule type" value="Genomic_DNA"/>
</dbReference>
<accession>A0A1I6I7R1</accession>
<dbReference type="InterPro" id="IPR008681">
    <property type="entry name" value="Neg-reg_MecA"/>
</dbReference>
<dbReference type="STRING" id="37658.SAMN05661086_00514"/>
<dbReference type="AlphaFoldDB" id="A0A1I6I7R1"/>
<sequence>MKIEKVSDNQIRCTLSKDDLVDRQLRISELAYGTEKAKALFREMMQQASSEFGFEADDIPLMIEAIPISSDCLILVITKVEDPDELDTRFSKFSPDQVDEENETEVSSEAYADEIINCFDQLNDLLDEQNEGKNEEEDSISFSTVPTEEEEKEPVKKEVSIKTDLTKVFSFHSLNEISTLAIHLSSFYHGVNHVYKNPVNGLYYLSINKSEHSPEEFNKICNITSEYGKSERTTYATSEYFNEHFELIIKDKAIQVLATL</sequence>
<dbReference type="Pfam" id="PF05389">
    <property type="entry name" value="MecA"/>
    <property type="match status" value="1"/>
</dbReference>
<dbReference type="PANTHER" id="PTHR39161:SF1">
    <property type="entry name" value="ADAPTER PROTEIN MECA 1"/>
    <property type="match status" value="1"/>
</dbReference>
<keyword evidence="4" id="KW-1185">Reference proteome</keyword>
<protein>
    <submittedName>
        <fullName evidence="3">Adapter protein MecA 1/2</fullName>
    </submittedName>
</protein>
<dbReference type="Proteomes" id="UP000199659">
    <property type="component" value="Unassembled WGS sequence"/>
</dbReference>
<dbReference type="Gene3D" id="3.30.70.1950">
    <property type="match status" value="1"/>
</dbReference>
<name>A0A1I6I7R1_9FIRM</name>